<organism evidence="2 3">
    <name type="scientific">Candidatus Woesebacteria bacterium GW2011_GWB1_39_10b</name>
    <dbReference type="NCBI Taxonomy" id="1618573"/>
    <lineage>
        <taxon>Bacteria</taxon>
        <taxon>Candidatus Woeseibacteriota</taxon>
    </lineage>
</organism>
<protein>
    <submittedName>
        <fullName evidence="2">Uncharacterized protein</fullName>
    </submittedName>
</protein>
<feature type="region of interest" description="Disordered" evidence="1">
    <location>
        <begin position="1"/>
        <end position="22"/>
    </location>
</feature>
<name>A0A0G0PUY1_9BACT</name>
<gene>
    <name evidence="2" type="ORF">UT19_C0019G0007</name>
</gene>
<proteinExistence type="predicted"/>
<evidence type="ECO:0000313" key="2">
    <source>
        <dbReference type="EMBL" id="KKQ93096.1"/>
    </source>
</evidence>
<evidence type="ECO:0000313" key="3">
    <source>
        <dbReference type="Proteomes" id="UP000034932"/>
    </source>
</evidence>
<accession>A0A0G0PUY1</accession>
<dbReference type="Proteomes" id="UP000034932">
    <property type="component" value="Unassembled WGS sequence"/>
</dbReference>
<dbReference type="EMBL" id="LBVW01000019">
    <property type="protein sequence ID" value="KKQ93096.1"/>
    <property type="molecule type" value="Genomic_DNA"/>
</dbReference>
<dbReference type="AlphaFoldDB" id="A0A0G0PUY1"/>
<evidence type="ECO:0000256" key="1">
    <source>
        <dbReference type="SAM" id="MobiDB-lite"/>
    </source>
</evidence>
<reference evidence="2 3" key="1">
    <citation type="journal article" date="2015" name="Nature">
        <title>rRNA introns, odd ribosomes, and small enigmatic genomes across a large radiation of phyla.</title>
        <authorList>
            <person name="Brown C.T."/>
            <person name="Hug L.A."/>
            <person name="Thomas B.C."/>
            <person name="Sharon I."/>
            <person name="Castelle C.J."/>
            <person name="Singh A."/>
            <person name="Wilkins M.J."/>
            <person name="Williams K.H."/>
            <person name="Banfield J.F."/>
        </authorList>
    </citation>
    <scope>NUCLEOTIDE SEQUENCE [LARGE SCALE GENOMIC DNA]</scope>
</reference>
<comment type="caution">
    <text evidence="2">The sequence shown here is derived from an EMBL/GenBank/DDBJ whole genome shotgun (WGS) entry which is preliminary data.</text>
</comment>
<sequence length="74" mass="8016">MNRSERKDKPGDDQQPIAPIGQESLGEALGTLQKAFVKPRLLTTINKEVSTDAETSSAASQGQKTHQPQTKVKV</sequence>
<feature type="region of interest" description="Disordered" evidence="1">
    <location>
        <begin position="50"/>
        <end position="74"/>
    </location>
</feature>
<feature type="compositionally biased region" description="Basic and acidic residues" evidence="1">
    <location>
        <begin position="1"/>
        <end position="12"/>
    </location>
</feature>
<dbReference type="STRING" id="1618573.UT19_C0019G0007"/>